<dbReference type="AlphaFoldDB" id="A0AAV4PJA9"/>
<evidence type="ECO:0000313" key="2">
    <source>
        <dbReference type="Proteomes" id="UP001054837"/>
    </source>
</evidence>
<sequence>MNLELILPCNKVFSEAELKSFAIATIYERYPLPDWLHVYADGFADPITGNAGVGAFCQFLQLIKPLRAFRDNFDEEVYVVLLAAEALKSHLQEKIVFFIESQATIRAVINRKCSTCSEKVL</sequence>
<evidence type="ECO:0000313" key="1">
    <source>
        <dbReference type="EMBL" id="GIX96739.1"/>
    </source>
</evidence>
<organism evidence="1 2">
    <name type="scientific">Caerostris darwini</name>
    <dbReference type="NCBI Taxonomy" id="1538125"/>
    <lineage>
        <taxon>Eukaryota</taxon>
        <taxon>Metazoa</taxon>
        <taxon>Ecdysozoa</taxon>
        <taxon>Arthropoda</taxon>
        <taxon>Chelicerata</taxon>
        <taxon>Arachnida</taxon>
        <taxon>Araneae</taxon>
        <taxon>Araneomorphae</taxon>
        <taxon>Entelegynae</taxon>
        <taxon>Araneoidea</taxon>
        <taxon>Araneidae</taxon>
        <taxon>Caerostris</taxon>
    </lineage>
</organism>
<proteinExistence type="predicted"/>
<accession>A0AAV4PJA9</accession>
<dbReference type="InterPro" id="IPR012337">
    <property type="entry name" value="RNaseH-like_sf"/>
</dbReference>
<dbReference type="SUPFAM" id="SSF53098">
    <property type="entry name" value="Ribonuclease H-like"/>
    <property type="match status" value="1"/>
</dbReference>
<gene>
    <name evidence="1" type="ORF">CDAR_591661</name>
</gene>
<protein>
    <recommendedName>
        <fullName evidence="3">RNase H type-1 domain-containing protein</fullName>
    </recommendedName>
</protein>
<keyword evidence="2" id="KW-1185">Reference proteome</keyword>
<reference evidence="1 2" key="1">
    <citation type="submission" date="2021-06" db="EMBL/GenBank/DDBJ databases">
        <title>Caerostris darwini draft genome.</title>
        <authorList>
            <person name="Kono N."/>
            <person name="Arakawa K."/>
        </authorList>
    </citation>
    <scope>NUCLEOTIDE SEQUENCE [LARGE SCALE GENOMIC DNA]</scope>
</reference>
<dbReference type="Proteomes" id="UP001054837">
    <property type="component" value="Unassembled WGS sequence"/>
</dbReference>
<dbReference type="EMBL" id="BPLQ01002964">
    <property type="protein sequence ID" value="GIX96739.1"/>
    <property type="molecule type" value="Genomic_DNA"/>
</dbReference>
<comment type="caution">
    <text evidence="1">The sequence shown here is derived from an EMBL/GenBank/DDBJ whole genome shotgun (WGS) entry which is preliminary data.</text>
</comment>
<evidence type="ECO:0008006" key="3">
    <source>
        <dbReference type="Google" id="ProtNLM"/>
    </source>
</evidence>
<name>A0AAV4PJA9_9ARAC</name>